<feature type="transmembrane region" description="Helical" evidence="1">
    <location>
        <begin position="646"/>
        <end position="672"/>
    </location>
</feature>
<comment type="caution">
    <text evidence="2">The sequence shown here is derived from an EMBL/GenBank/DDBJ whole genome shotgun (WGS) entry which is preliminary data.</text>
</comment>
<keyword evidence="1" id="KW-0472">Membrane</keyword>
<name>A0A0F4Z1T1_RASE3</name>
<sequence>MSITVGQVAGLIALASTILHILLPLAIVILVVSFLRNEHNAATWSVIDKQLQSSPWPTLLQTDSVNSRHVARHVRFLAGLSTAAVALLSIAGFVTPLGLRDAIEPGDVTQAPFQYLPDASTFGYGTPPRYNRFSRMCGALLPMNCPGAFAGFLTFMNETGEYNIPVTPHAIINTTIPANITEVFSSATSGRGTTLSGPFDIQFRTWSVTVDNSHGEIDGGRPYASGEYRSLGSLMLRNDIVPIEGVIADMTAGGVGFRNHSVPVGLPYGGTWQEDLTWIEPVTECVDTNLTFHFSMGDSPDNLTNIFLVDNGGFANLEPEYPYPGLWNDTQNPDLRARAYMGAWLSNVLTAIFLNVTYPGRGKDGLVSRQAVQPRGGPDRLPSRYARMSITWQNFTDDAGIVCRGWGVGDYANITNVGIRCGYLYSAPRRVDGVESLIFEPQTNYTQNLYVCATGLRASVKTVGFSVNGTSSLDQLKVISVADKTYADNASMPLWAVEKSNLTIGVFSPLWGMVDDRYENADGVWTLRAKQFWLPAGKDLSVYISADSLAAPKVFQAALYSTYTESMGESSKTTGIADYSGKTNLALYKLWTQLSQTPAAASKIINLIFTEIAATATVGTKQVATDGSSSSVPPVTQYTKKIKYNMLYGIPAVIILAVVAIVVSAALLMWLLSRFSLAMMRQLLNQTATGRVATNLLYPLLCDPAAETKQWVAEAGQAKLSFALVEQSTAHPLMPVRRAPTLTFPRVGTTKAPLYTLIRESSNEKDTQ</sequence>
<feature type="transmembrane region" description="Helical" evidence="1">
    <location>
        <begin position="76"/>
        <end position="99"/>
    </location>
</feature>
<keyword evidence="1" id="KW-1133">Transmembrane helix</keyword>
<dbReference type="OrthoDB" id="3034003at2759"/>
<feature type="transmembrane region" description="Helical" evidence="1">
    <location>
        <begin position="12"/>
        <end position="35"/>
    </location>
</feature>
<keyword evidence="1" id="KW-0812">Transmembrane</keyword>
<keyword evidence="3" id="KW-1185">Reference proteome</keyword>
<evidence type="ECO:0000313" key="3">
    <source>
        <dbReference type="Proteomes" id="UP000053958"/>
    </source>
</evidence>
<reference evidence="2 3" key="1">
    <citation type="submission" date="2015-04" db="EMBL/GenBank/DDBJ databases">
        <authorList>
            <person name="Heijne W.H."/>
            <person name="Fedorova N.D."/>
            <person name="Nierman W.C."/>
            <person name="Vollebregt A.W."/>
            <person name="Zhao Z."/>
            <person name="Wu L."/>
            <person name="Kumar M."/>
            <person name="Stam H."/>
            <person name="van den Berg M.A."/>
            <person name="Pel H.J."/>
        </authorList>
    </citation>
    <scope>NUCLEOTIDE SEQUENCE [LARGE SCALE GENOMIC DNA]</scope>
    <source>
        <strain evidence="2 3">CBS 393.64</strain>
    </source>
</reference>
<dbReference type="GeneID" id="25314520"/>
<dbReference type="Proteomes" id="UP000053958">
    <property type="component" value="Unassembled WGS sequence"/>
</dbReference>
<dbReference type="RefSeq" id="XP_013330430.1">
    <property type="nucleotide sequence ID" value="XM_013474976.1"/>
</dbReference>
<evidence type="ECO:0000256" key="1">
    <source>
        <dbReference type="SAM" id="Phobius"/>
    </source>
</evidence>
<protein>
    <submittedName>
        <fullName evidence="2">Uncharacterized protein</fullName>
    </submittedName>
</protein>
<accession>A0A0F4Z1T1</accession>
<dbReference type="EMBL" id="LASV01000086">
    <property type="protein sequence ID" value="KKA23818.1"/>
    <property type="molecule type" value="Genomic_DNA"/>
</dbReference>
<evidence type="ECO:0000313" key="2">
    <source>
        <dbReference type="EMBL" id="KKA23818.1"/>
    </source>
</evidence>
<gene>
    <name evidence="2" type="ORF">T310_2169</name>
</gene>
<proteinExistence type="predicted"/>
<dbReference type="AlphaFoldDB" id="A0A0F4Z1T1"/>
<organism evidence="2 3">
    <name type="scientific">Rasamsonia emersonii (strain ATCC 16479 / CBS 393.64 / IMI 116815)</name>
    <dbReference type="NCBI Taxonomy" id="1408163"/>
    <lineage>
        <taxon>Eukaryota</taxon>
        <taxon>Fungi</taxon>
        <taxon>Dikarya</taxon>
        <taxon>Ascomycota</taxon>
        <taxon>Pezizomycotina</taxon>
        <taxon>Eurotiomycetes</taxon>
        <taxon>Eurotiomycetidae</taxon>
        <taxon>Eurotiales</taxon>
        <taxon>Trichocomaceae</taxon>
        <taxon>Rasamsonia</taxon>
    </lineage>
</organism>